<evidence type="ECO:0000313" key="6">
    <source>
        <dbReference type="EMBL" id="KAL0638283.1"/>
    </source>
</evidence>
<evidence type="ECO:0000256" key="1">
    <source>
        <dbReference type="ARBA" id="ARBA00005032"/>
    </source>
</evidence>
<keyword evidence="7" id="KW-1185">Reference proteome</keyword>
<organism evidence="6 7">
    <name type="scientific">Discina gigas</name>
    <dbReference type="NCBI Taxonomy" id="1032678"/>
    <lineage>
        <taxon>Eukaryota</taxon>
        <taxon>Fungi</taxon>
        <taxon>Dikarya</taxon>
        <taxon>Ascomycota</taxon>
        <taxon>Pezizomycotina</taxon>
        <taxon>Pezizomycetes</taxon>
        <taxon>Pezizales</taxon>
        <taxon>Discinaceae</taxon>
        <taxon>Discina</taxon>
    </lineage>
</organism>
<gene>
    <name evidence="6" type="ORF">Q9L58_002740</name>
</gene>
<dbReference type="InterPro" id="IPR045886">
    <property type="entry name" value="ThiF/MoeB/HesA"/>
</dbReference>
<evidence type="ECO:0000259" key="5">
    <source>
        <dbReference type="Pfam" id="PF00899"/>
    </source>
</evidence>
<protein>
    <recommendedName>
        <fullName evidence="4">NEDD8-activating enzyme E1 regulatory subunit</fullName>
    </recommendedName>
</protein>
<name>A0ABR3GQY0_9PEZI</name>
<feature type="domain" description="THIF-type NAD/FAD binding fold" evidence="5">
    <location>
        <begin position="17"/>
        <end position="108"/>
    </location>
</feature>
<evidence type="ECO:0000313" key="7">
    <source>
        <dbReference type="Proteomes" id="UP001447188"/>
    </source>
</evidence>
<sequence>MASSIPSGAPGSREKKYDRQLRLWGANGQNKLETAHIALFNASATGCEILKNLILPCIGQFTVIDDKLVEEADLGVNFFLDEDSLGKPRAERAAALLGELNPDVMGNYIIDNFSNLLSTKPELFEPLTTPFTHFVLVSPFPTPLLLLLPPEIPTFLVYSLGFTTSLRVSAPIHTIVETHPDSLTDLRLLNPWSELSSMATERTTNLEIQQKVDGDGGMSDHEHGHVPYLILLLKYLEDWKQSHGGNYPATYKEKGEFKVLIQDNMRTNVPGGSEENYEEAIAAVLKNVREAEVSSETKEVLNDTKCANLTLETDNFWIIARAVKDFLENPEQGNGLLPLSGGIPDMKAESNGYVDLQNVYKYKARYDASLVEKNVRTILSSLNRDPSSIPLDEIELFCRHSNFLRRILYRPLPAEFSTLPDEHHKKAVCAALSSWDADTSLIHDYIALRAYQSFVTETDGRAPGDTDETLEVDTAEMTRLAELYLKEVGWSTGLGERGKNMIREVVRTGGGELHNIASLAGGIVAQEVIKIITQQYVPVNNTIVFDGISSRTGTYEL</sequence>
<dbReference type="PIRSF" id="PIRSF039099">
    <property type="entry name" value="APP-BP1"/>
    <property type="match status" value="1"/>
</dbReference>
<dbReference type="SUPFAM" id="SSF69572">
    <property type="entry name" value="Activating enzymes of the ubiquitin-like proteins"/>
    <property type="match status" value="1"/>
</dbReference>
<dbReference type="EMBL" id="JBBBZM010000024">
    <property type="protein sequence ID" value="KAL0638283.1"/>
    <property type="molecule type" value="Genomic_DNA"/>
</dbReference>
<dbReference type="Gene3D" id="3.40.50.720">
    <property type="entry name" value="NAD(P)-binding Rossmann-like Domain"/>
    <property type="match status" value="2"/>
</dbReference>
<keyword evidence="3 4" id="KW-0833">Ubl conjugation pathway</keyword>
<dbReference type="Proteomes" id="UP001447188">
    <property type="component" value="Unassembled WGS sequence"/>
</dbReference>
<evidence type="ECO:0000256" key="4">
    <source>
        <dbReference type="PIRNR" id="PIRNR039099"/>
    </source>
</evidence>
<dbReference type="Pfam" id="PF00899">
    <property type="entry name" value="ThiF"/>
    <property type="match status" value="1"/>
</dbReference>
<dbReference type="InterPro" id="IPR000594">
    <property type="entry name" value="ThiF_NAD_FAD-bd"/>
</dbReference>
<comment type="pathway">
    <text evidence="1 4">Protein modification; protein neddylation.</text>
</comment>
<dbReference type="InterPro" id="IPR030667">
    <property type="entry name" value="APP-BP1"/>
</dbReference>
<comment type="caution">
    <text evidence="6">The sequence shown here is derived from an EMBL/GenBank/DDBJ whole genome shotgun (WGS) entry which is preliminary data.</text>
</comment>
<evidence type="ECO:0000256" key="2">
    <source>
        <dbReference type="ARBA" id="ARBA00006868"/>
    </source>
</evidence>
<dbReference type="PANTHER" id="PTHR10953">
    <property type="entry name" value="UBIQUITIN-ACTIVATING ENZYME E1"/>
    <property type="match status" value="1"/>
</dbReference>
<dbReference type="InterPro" id="IPR035985">
    <property type="entry name" value="Ubiquitin-activating_enz"/>
</dbReference>
<dbReference type="PANTHER" id="PTHR10953:SF29">
    <property type="entry name" value="NEDD8-ACTIVATING ENZYME E1 REGULATORY SUBUNIT"/>
    <property type="match status" value="1"/>
</dbReference>
<evidence type="ECO:0000256" key="3">
    <source>
        <dbReference type="ARBA" id="ARBA00022786"/>
    </source>
</evidence>
<proteinExistence type="inferred from homology"/>
<comment type="function">
    <text evidence="4">Regulatory subunit of the dimeric UBA3-ULA1 E1 enzyme.</text>
</comment>
<accession>A0ABR3GQY0</accession>
<comment type="similarity">
    <text evidence="2 4">Belongs to the ubiquitin-activating E1 family. ULA1 subfamily.</text>
</comment>
<reference evidence="6 7" key="1">
    <citation type="submission" date="2024-02" db="EMBL/GenBank/DDBJ databases">
        <title>Discinaceae phylogenomics.</title>
        <authorList>
            <person name="Dirks A.C."/>
            <person name="James T.Y."/>
        </authorList>
    </citation>
    <scope>NUCLEOTIDE SEQUENCE [LARGE SCALE GENOMIC DNA]</scope>
    <source>
        <strain evidence="6 7">ACD0624</strain>
    </source>
</reference>